<organism evidence="6 7">
    <name type="scientific">Paenibacillus sabuli</name>
    <dbReference type="NCBI Taxonomy" id="2772509"/>
    <lineage>
        <taxon>Bacteria</taxon>
        <taxon>Bacillati</taxon>
        <taxon>Bacillota</taxon>
        <taxon>Bacilli</taxon>
        <taxon>Bacillales</taxon>
        <taxon>Paenibacillaceae</taxon>
        <taxon>Paenibacillus</taxon>
    </lineage>
</organism>
<evidence type="ECO:0000256" key="1">
    <source>
        <dbReference type="ARBA" id="ARBA00022801"/>
    </source>
</evidence>
<accession>A0A927GTZ7</accession>
<dbReference type="PROSITE" id="PS50966">
    <property type="entry name" value="ZF_SWIM"/>
    <property type="match status" value="1"/>
</dbReference>
<dbReference type="InterPro" id="IPR027417">
    <property type="entry name" value="P-loop_NTPase"/>
</dbReference>
<dbReference type="Pfam" id="PF04434">
    <property type="entry name" value="SWIM"/>
    <property type="match status" value="1"/>
</dbReference>
<protein>
    <submittedName>
        <fullName evidence="6">SNF2 helicase associated domain-containing protein</fullName>
    </submittedName>
</protein>
<evidence type="ECO:0000259" key="3">
    <source>
        <dbReference type="PROSITE" id="PS50966"/>
    </source>
</evidence>
<dbReference type="InterPro" id="IPR049730">
    <property type="entry name" value="SNF2/RAD54-like_C"/>
</dbReference>
<evidence type="ECO:0000313" key="6">
    <source>
        <dbReference type="EMBL" id="MBD2848148.1"/>
    </source>
</evidence>
<dbReference type="AlphaFoldDB" id="A0A927GTZ7"/>
<dbReference type="SMART" id="SM00490">
    <property type="entry name" value="HELICc"/>
    <property type="match status" value="1"/>
</dbReference>
<gene>
    <name evidence="6" type="ORF">IDH44_23375</name>
</gene>
<evidence type="ECO:0000259" key="4">
    <source>
        <dbReference type="PROSITE" id="PS51192"/>
    </source>
</evidence>
<dbReference type="SMART" id="SM00487">
    <property type="entry name" value="DEXDc"/>
    <property type="match status" value="1"/>
</dbReference>
<evidence type="ECO:0000256" key="2">
    <source>
        <dbReference type="PROSITE-ProRule" id="PRU00325"/>
    </source>
</evidence>
<keyword evidence="2" id="KW-0479">Metal-binding</keyword>
<dbReference type="Pfam" id="PF00176">
    <property type="entry name" value="SNF2-rel_dom"/>
    <property type="match status" value="1"/>
</dbReference>
<proteinExistence type="predicted"/>
<dbReference type="GO" id="GO:0008270">
    <property type="term" value="F:zinc ion binding"/>
    <property type="evidence" value="ECO:0007669"/>
    <property type="project" value="UniProtKB-KW"/>
</dbReference>
<keyword evidence="7" id="KW-1185">Reference proteome</keyword>
<dbReference type="SUPFAM" id="SSF52540">
    <property type="entry name" value="P-loop containing nucleoside triphosphate hydrolases"/>
    <property type="match status" value="2"/>
</dbReference>
<dbReference type="Gene3D" id="3.40.50.300">
    <property type="entry name" value="P-loop containing nucleotide triphosphate hydrolases"/>
    <property type="match status" value="1"/>
</dbReference>
<comment type="caution">
    <text evidence="6">The sequence shown here is derived from an EMBL/GenBank/DDBJ whole genome shotgun (WGS) entry which is preliminary data.</text>
</comment>
<dbReference type="InterPro" id="IPR001650">
    <property type="entry name" value="Helicase_C-like"/>
</dbReference>
<dbReference type="EMBL" id="JACXIZ010000055">
    <property type="protein sequence ID" value="MBD2848148.1"/>
    <property type="molecule type" value="Genomic_DNA"/>
</dbReference>
<dbReference type="InterPro" id="IPR000330">
    <property type="entry name" value="SNF2_N"/>
</dbReference>
<dbReference type="GO" id="GO:0016787">
    <property type="term" value="F:hydrolase activity"/>
    <property type="evidence" value="ECO:0007669"/>
    <property type="project" value="UniProtKB-KW"/>
</dbReference>
<dbReference type="InterPro" id="IPR014001">
    <property type="entry name" value="Helicase_ATP-bd"/>
</dbReference>
<dbReference type="CDD" id="cd18793">
    <property type="entry name" value="SF2_C_SNF"/>
    <property type="match status" value="1"/>
</dbReference>
<dbReference type="GO" id="GO:0005524">
    <property type="term" value="F:ATP binding"/>
    <property type="evidence" value="ECO:0007669"/>
    <property type="project" value="InterPro"/>
</dbReference>
<keyword evidence="1" id="KW-0378">Hydrolase</keyword>
<dbReference type="FunFam" id="3.40.50.300:FF:000533">
    <property type="entry name" value="Helicase, Snf2 family"/>
    <property type="match status" value="1"/>
</dbReference>
<dbReference type="PANTHER" id="PTHR10799">
    <property type="entry name" value="SNF2/RAD54 HELICASE FAMILY"/>
    <property type="match status" value="1"/>
</dbReference>
<evidence type="ECO:0000259" key="5">
    <source>
        <dbReference type="PROSITE" id="PS51194"/>
    </source>
</evidence>
<reference evidence="6" key="1">
    <citation type="submission" date="2020-09" db="EMBL/GenBank/DDBJ databases">
        <title>A novel bacterium of genus Paenibacillus, isolated from South China Sea.</title>
        <authorList>
            <person name="Huang H."/>
            <person name="Mo K."/>
            <person name="Hu Y."/>
        </authorList>
    </citation>
    <scope>NUCLEOTIDE SEQUENCE</scope>
    <source>
        <strain evidence="6">IB182496</strain>
    </source>
</reference>
<keyword evidence="2" id="KW-0862">Zinc</keyword>
<feature type="domain" description="Helicase C-terminal" evidence="5">
    <location>
        <begin position="961"/>
        <end position="1112"/>
    </location>
</feature>
<dbReference type="Pfam" id="PF08455">
    <property type="entry name" value="SNF2_assoc"/>
    <property type="match status" value="1"/>
</dbReference>
<dbReference type="PROSITE" id="PS51192">
    <property type="entry name" value="HELICASE_ATP_BIND_1"/>
    <property type="match status" value="1"/>
</dbReference>
<dbReference type="RefSeq" id="WP_190921250.1">
    <property type="nucleotide sequence ID" value="NZ_JACXIZ010000055.1"/>
</dbReference>
<dbReference type="InterPro" id="IPR013663">
    <property type="entry name" value="Helicase_SWF/SNF/SWI_bac"/>
</dbReference>
<name>A0A927GTZ7_9BACL</name>
<dbReference type="InterPro" id="IPR038718">
    <property type="entry name" value="SNF2-like_sf"/>
</dbReference>
<sequence length="1129" mass="126840">MNITIEDIKEMCGSTSYSRGRQYQQAGRVKLLPFNAREQAFKAAVRGSRTYTVAVWVEDNEVREVECNCPAFSNHYYCCKHVAAVLLEMRQATRQGPANVVNSPSGRTFGQALSDWESRVSNRTILPDAASLAARFEEQLAQRMLDLFEDSYSPGTDRAISLEKEVARAEFTIHIGAVPDLLQVELKIGAGRLYVVHKIREFLEQMDHGQPIVFTKNYTYDPRHQTFSEADTNALNALVAAMRDEKYYYAQLQQSAGYWGSHSGSGKPKDGKTMLLPSRSWDALLPLLRNHSITYKIVVRGVDQGAVPVTEQPPALSFELKRGKDKTAYNVHLKELLTYELLPSYGLATGLDEPLHAMDKASVRKLAELKTLALQGERGVLIVPSTKTEAFMHKVAPSLRHLGQLKLDRQLTVQVIDEPLRARVHLDRTGQRLEARVQFHYGAIAYTPQGRLVEGTSAEASRGSGSETAPAADAGHTVIRDPVREEQVKTLLLQSGFQENGERYMLEGDEAEYHFLYNCLAHLEQVAEVYATSSVEATRVQRTPAPRVKLELDNKRNWLDVSFQMDGIDTRELTRLLRSLMEKKKYYRLSSGALISLEGEDFDEVGRLFEELGLERKEVKGGGVKLPAVRGLSLQAQDEQSKGAVRVGKTLRRLLDDLRHPDNLDFELPSTLTPVLRDYQTQGFQWFKMLSHYGLGGILADDMGLGKTLQSIAYLLSERERSDWSGTPMLIVCPASLVYNWRNELQRFAPELAVAVAAGGKAERDAVLEQAMDRDVIITSYPLARRDQEWYAARTFHALILDEAQAIKNDATQTAQAVKSIDAVHRFALTGTPIENRLEELWSIYDAVFPGLFPSRTAFGQLKPEQVARKIRPFLLRRLKRDVLTELPDKIEALQVSELHEEQKKLYMAYLMQLKSETADQLAAEGFQKSRMKILAGLTRLRQICCHPSLFLEDYAGGSAKLEQLLEVLEECLASGRRVLIFSQFTSMLALIRETFAQRGWPCLYLDGSTKPAERVELCERFNAGGEGDLFLISLKAGGTGLNLTGADTVILYDLWWNPAVEQQAADRAHRIGQQQVVQVFRFVTEGTIEEKMYELQQRKKDLVDTVVTAGEQGTSSLSEADIRELLSL</sequence>
<dbReference type="PROSITE" id="PS51194">
    <property type="entry name" value="HELICASE_CTER"/>
    <property type="match status" value="1"/>
</dbReference>
<keyword evidence="2" id="KW-0863">Zinc-finger</keyword>
<evidence type="ECO:0000313" key="7">
    <source>
        <dbReference type="Proteomes" id="UP000621560"/>
    </source>
</evidence>
<dbReference type="Proteomes" id="UP000621560">
    <property type="component" value="Unassembled WGS sequence"/>
</dbReference>
<feature type="domain" description="SWIM-type" evidence="3">
    <location>
        <begin position="51"/>
        <end position="90"/>
    </location>
</feature>
<dbReference type="InterPro" id="IPR007527">
    <property type="entry name" value="Znf_SWIM"/>
</dbReference>
<feature type="domain" description="Helicase ATP-binding" evidence="4">
    <location>
        <begin position="688"/>
        <end position="851"/>
    </location>
</feature>
<dbReference type="Gene3D" id="3.40.50.10810">
    <property type="entry name" value="Tandem AAA-ATPase domain"/>
    <property type="match status" value="1"/>
</dbReference>
<dbReference type="Pfam" id="PF00271">
    <property type="entry name" value="Helicase_C"/>
    <property type="match status" value="1"/>
</dbReference>